<comment type="similarity">
    <text evidence="2 6">Belongs to the 4-toluene sulfonate uptake permease (TSUP) (TC 2.A.102) family.</text>
</comment>
<comment type="subcellular location">
    <subcellularLocation>
        <location evidence="6">Cell membrane</location>
        <topology evidence="6">Multi-pass membrane protein</topology>
    </subcellularLocation>
    <subcellularLocation>
        <location evidence="1">Membrane</location>
        <topology evidence="1">Multi-pass membrane protein</topology>
    </subcellularLocation>
</comment>
<dbReference type="RefSeq" id="WP_029565507.1">
    <property type="nucleotide sequence ID" value="NZ_JNVC02000001.1"/>
</dbReference>
<dbReference type="Proteomes" id="UP000028549">
    <property type="component" value="Unassembled WGS sequence"/>
</dbReference>
<evidence type="ECO:0000256" key="1">
    <source>
        <dbReference type="ARBA" id="ARBA00004141"/>
    </source>
</evidence>
<proteinExistence type="inferred from homology"/>
<dbReference type="OrthoDB" id="554695at2"/>
<evidence type="ECO:0000313" key="8">
    <source>
        <dbReference type="Proteomes" id="UP000028549"/>
    </source>
</evidence>
<sequence>MEWPIFFIGTAATFIGTLAGSGGMINMPLMLMYGLPIHTIISSNKFANTLSSFSSFAVLVKKKEANVKEMAATAPFTIGGGILGAYFTSQLNGEVMTVIALFLLLFALGLNLLKKPQEQKMAEPRLKKRLYPLVFGIGAYDGMFGPGQGTLLMYTFLHNGFTYIKSVAFTRFQTFLSCTGAFTAYAFSGIMNWNIALSLAAGSILGAQIAVLFAAKLSFKQAAWLIRLITVLLILQLFYNLIV</sequence>
<evidence type="ECO:0000256" key="5">
    <source>
        <dbReference type="ARBA" id="ARBA00023136"/>
    </source>
</evidence>
<keyword evidence="4 6" id="KW-1133">Transmembrane helix</keyword>
<feature type="transmembrane region" description="Helical" evidence="6">
    <location>
        <begin position="169"/>
        <end position="188"/>
    </location>
</feature>
<gene>
    <name evidence="7" type="ORF">GS18_0203430</name>
</gene>
<feature type="transmembrane region" description="Helical" evidence="6">
    <location>
        <begin position="195"/>
        <end position="215"/>
    </location>
</feature>
<dbReference type="PANTHER" id="PTHR43701">
    <property type="entry name" value="MEMBRANE TRANSPORTER PROTEIN MJ0441-RELATED"/>
    <property type="match status" value="1"/>
</dbReference>
<name>A0A084H331_METID</name>
<evidence type="ECO:0000256" key="2">
    <source>
        <dbReference type="ARBA" id="ARBA00009142"/>
    </source>
</evidence>
<dbReference type="PANTHER" id="PTHR43701:SF2">
    <property type="entry name" value="MEMBRANE TRANSPORTER PROTEIN YJNA-RELATED"/>
    <property type="match status" value="1"/>
</dbReference>
<evidence type="ECO:0000256" key="6">
    <source>
        <dbReference type="RuleBase" id="RU363041"/>
    </source>
</evidence>
<protein>
    <recommendedName>
        <fullName evidence="6">Probable membrane transporter protein</fullName>
    </recommendedName>
</protein>
<feature type="transmembrane region" description="Helical" evidence="6">
    <location>
        <begin position="95"/>
        <end position="113"/>
    </location>
</feature>
<reference evidence="7 8" key="1">
    <citation type="journal article" date="2005" name="Int. J. Syst. Evol. Microbiol.">
        <title>Bacillus cibi sp. nov., isolated from jeotgal, a traditional Korean fermented seafood.</title>
        <authorList>
            <person name="Yoon J.H."/>
            <person name="Lee C.H."/>
            <person name="Oh T.K."/>
        </authorList>
    </citation>
    <scope>NUCLEOTIDE SEQUENCE [LARGE SCALE GENOMIC DNA]</scope>
    <source>
        <strain evidence="7 8">DSM 16189</strain>
    </source>
</reference>
<dbReference type="AlphaFoldDB" id="A0A084H331"/>
<dbReference type="InterPro" id="IPR051598">
    <property type="entry name" value="TSUP/Inactive_protease-like"/>
</dbReference>
<keyword evidence="5 6" id="KW-0472">Membrane</keyword>
<dbReference type="STRING" id="246786.GS18_0203430"/>
<feature type="transmembrane region" description="Helical" evidence="6">
    <location>
        <begin position="221"/>
        <end position="242"/>
    </location>
</feature>
<evidence type="ECO:0000256" key="3">
    <source>
        <dbReference type="ARBA" id="ARBA00022692"/>
    </source>
</evidence>
<feature type="transmembrane region" description="Helical" evidence="6">
    <location>
        <begin position="133"/>
        <end position="157"/>
    </location>
</feature>
<organism evidence="7 8">
    <name type="scientific">Metabacillus indicus</name>
    <name type="common">Bacillus indicus</name>
    <dbReference type="NCBI Taxonomy" id="246786"/>
    <lineage>
        <taxon>Bacteria</taxon>
        <taxon>Bacillati</taxon>
        <taxon>Bacillota</taxon>
        <taxon>Bacilli</taxon>
        <taxon>Bacillales</taxon>
        <taxon>Bacillaceae</taxon>
        <taxon>Metabacillus</taxon>
    </lineage>
</organism>
<comment type="caution">
    <text evidence="7">The sequence shown here is derived from an EMBL/GenBank/DDBJ whole genome shotgun (WGS) entry which is preliminary data.</text>
</comment>
<keyword evidence="3 6" id="KW-0812">Transmembrane</keyword>
<evidence type="ECO:0000256" key="4">
    <source>
        <dbReference type="ARBA" id="ARBA00022989"/>
    </source>
</evidence>
<dbReference type="GO" id="GO:0005886">
    <property type="term" value="C:plasma membrane"/>
    <property type="evidence" value="ECO:0007669"/>
    <property type="project" value="UniProtKB-SubCell"/>
</dbReference>
<keyword evidence="8" id="KW-1185">Reference proteome</keyword>
<keyword evidence="6" id="KW-1003">Cell membrane</keyword>
<dbReference type="EMBL" id="JNVC02000001">
    <property type="protein sequence ID" value="KEZ53993.1"/>
    <property type="molecule type" value="Genomic_DNA"/>
</dbReference>
<accession>A0A084H331</accession>
<evidence type="ECO:0000313" key="7">
    <source>
        <dbReference type="EMBL" id="KEZ53993.1"/>
    </source>
</evidence>
<dbReference type="Pfam" id="PF01925">
    <property type="entry name" value="TauE"/>
    <property type="match status" value="1"/>
</dbReference>
<feature type="transmembrane region" description="Helical" evidence="6">
    <location>
        <begin position="6"/>
        <end position="25"/>
    </location>
</feature>
<dbReference type="InterPro" id="IPR002781">
    <property type="entry name" value="TM_pro_TauE-like"/>
</dbReference>